<dbReference type="EMBL" id="SMLW01000600">
    <property type="protein sequence ID" value="MTI26819.1"/>
    <property type="molecule type" value="Genomic_DNA"/>
</dbReference>
<name>A0ABW9RRK1_9BACT</name>
<evidence type="ECO:0000313" key="2">
    <source>
        <dbReference type="EMBL" id="MTI26819.1"/>
    </source>
</evidence>
<dbReference type="PANTHER" id="PTHR46390">
    <property type="entry name" value="MANNOSE-1-PHOSPHATE GUANYLYLTRANSFERASE"/>
    <property type="match status" value="1"/>
</dbReference>
<dbReference type="InterPro" id="IPR029044">
    <property type="entry name" value="Nucleotide-diphossugar_trans"/>
</dbReference>
<dbReference type="InterPro" id="IPR049577">
    <property type="entry name" value="GMPP_N"/>
</dbReference>
<dbReference type="SUPFAM" id="SSF53448">
    <property type="entry name" value="Nucleotide-diphospho-sugar transferases"/>
    <property type="match status" value="1"/>
</dbReference>
<gene>
    <name evidence="2" type="ORF">E1163_17825</name>
</gene>
<keyword evidence="2" id="KW-0548">Nucleotidyltransferase</keyword>
<dbReference type="CDD" id="cd02509">
    <property type="entry name" value="GDP-M1P_Guanylyltransferase"/>
    <property type="match status" value="1"/>
</dbReference>
<accession>A0ABW9RRK1</accession>
<sequence length="357" mass="40341">MMKNNYVVIMAGGIGSRFWPYSRNNQPKQFLDILGTGRSLLQMTYDRFLPVVDKENIYVVTNNDYAALVKEQLPELTDHQILKEPLRRNTAPCIAYASYKIAKKNPDAIITVAPSDHIIFHEEKFYNVLKTAISAASGQDKLLTIGLKPNRPETGYGYIQFLESKEKVNRVKTFTEKPERDLAQKFLESGDFVWNSGIFVWGVQAIIKAFEECLPEIAETFADIQKALYTDRETRAVDDAYSQCGNISIDYGVMEKADNVYVVLGDFGWSDLGSWNSLHELSEKNGECNVIQGNAITYDTQNSLIHGPKDKLIIVQGLDGYLVAECGNVTLICKKDEEAKFRDFVADVRDKKGKEFL</sequence>
<dbReference type="Proteomes" id="UP000798808">
    <property type="component" value="Unassembled WGS sequence"/>
</dbReference>
<dbReference type="PANTHER" id="PTHR46390:SF1">
    <property type="entry name" value="MANNOSE-1-PHOSPHATE GUANYLYLTRANSFERASE"/>
    <property type="match status" value="1"/>
</dbReference>
<dbReference type="InterPro" id="IPR005835">
    <property type="entry name" value="NTP_transferase_dom"/>
</dbReference>
<dbReference type="InterPro" id="IPR051161">
    <property type="entry name" value="Mannose-6P_isomerase_type2"/>
</dbReference>
<organism evidence="2 3">
    <name type="scientific">Fulvivirga kasyanovii</name>
    <dbReference type="NCBI Taxonomy" id="396812"/>
    <lineage>
        <taxon>Bacteria</taxon>
        <taxon>Pseudomonadati</taxon>
        <taxon>Bacteroidota</taxon>
        <taxon>Cytophagia</taxon>
        <taxon>Cytophagales</taxon>
        <taxon>Fulvivirgaceae</taxon>
        <taxon>Fulvivirga</taxon>
    </lineage>
</organism>
<feature type="domain" description="Nucleotidyl transferase" evidence="1">
    <location>
        <begin position="7"/>
        <end position="284"/>
    </location>
</feature>
<reference evidence="2 3" key="1">
    <citation type="submission" date="2019-02" db="EMBL/GenBank/DDBJ databases">
        <authorList>
            <person name="Goldberg S.R."/>
            <person name="Haltli B.A."/>
            <person name="Correa H."/>
            <person name="Russell K.G."/>
        </authorList>
    </citation>
    <scope>NUCLEOTIDE SEQUENCE [LARGE SCALE GENOMIC DNA]</scope>
    <source>
        <strain evidence="2 3">JCM 16186</strain>
    </source>
</reference>
<evidence type="ECO:0000313" key="3">
    <source>
        <dbReference type="Proteomes" id="UP000798808"/>
    </source>
</evidence>
<dbReference type="GO" id="GO:0016779">
    <property type="term" value="F:nucleotidyltransferase activity"/>
    <property type="evidence" value="ECO:0007669"/>
    <property type="project" value="UniProtKB-KW"/>
</dbReference>
<evidence type="ECO:0000259" key="1">
    <source>
        <dbReference type="Pfam" id="PF00483"/>
    </source>
</evidence>
<proteinExistence type="predicted"/>
<keyword evidence="3" id="KW-1185">Reference proteome</keyword>
<dbReference type="SUPFAM" id="SSF159283">
    <property type="entry name" value="Guanosine diphospho-D-mannose pyrophosphorylase/mannose-6-phosphate isomerase linker domain"/>
    <property type="match status" value="1"/>
</dbReference>
<protein>
    <submittedName>
        <fullName evidence="2">Mannose-1-phosphate guanylyltransferase</fullName>
    </submittedName>
</protein>
<comment type="caution">
    <text evidence="2">The sequence shown here is derived from an EMBL/GenBank/DDBJ whole genome shotgun (WGS) entry which is preliminary data.</text>
</comment>
<dbReference type="Pfam" id="PF00483">
    <property type="entry name" value="NTP_transferase"/>
    <property type="match status" value="1"/>
</dbReference>
<dbReference type="Gene3D" id="3.90.550.10">
    <property type="entry name" value="Spore Coat Polysaccharide Biosynthesis Protein SpsA, Chain A"/>
    <property type="match status" value="1"/>
</dbReference>
<keyword evidence="2" id="KW-0808">Transferase</keyword>